<dbReference type="EMBL" id="BMSL01000004">
    <property type="protein sequence ID" value="GGS31344.1"/>
    <property type="molecule type" value="Genomic_DNA"/>
</dbReference>
<comment type="caution">
    <text evidence="2">The sequence shown here is derived from an EMBL/GenBank/DDBJ whole genome shotgun (WGS) entry which is preliminary data.</text>
</comment>
<reference evidence="2" key="1">
    <citation type="journal article" date="2014" name="Int. J. Syst. Evol. Microbiol.">
        <title>Complete genome sequence of Corynebacterium casei LMG S-19264T (=DSM 44701T), isolated from a smear-ripened cheese.</title>
        <authorList>
            <consortium name="US DOE Joint Genome Institute (JGI-PGF)"/>
            <person name="Walter F."/>
            <person name="Albersmeier A."/>
            <person name="Kalinowski J."/>
            <person name="Ruckert C."/>
        </authorList>
    </citation>
    <scope>NUCLEOTIDE SEQUENCE</scope>
    <source>
        <strain evidence="2">JCM 4234</strain>
    </source>
</reference>
<protein>
    <submittedName>
        <fullName evidence="2">Uncharacterized protein</fullName>
    </submittedName>
</protein>
<organism evidence="2 3">
    <name type="scientific">Streptomyces griseoviridis</name>
    <dbReference type="NCBI Taxonomy" id="45398"/>
    <lineage>
        <taxon>Bacteria</taxon>
        <taxon>Bacillati</taxon>
        <taxon>Actinomycetota</taxon>
        <taxon>Actinomycetes</taxon>
        <taxon>Kitasatosporales</taxon>
        <taxon>Streptomycetaceae</taxon>
        <taxon>Streptomyces</taxon>
    </lineage>
</organism>
<proteinExistence type="predicted"/>
<dbReference type="Proteomes" id="UP000653493">
    <property type="component" value="Unassembled WGS sequence"/>
</dbReference>
<sequence length="158" mass="16402">MGHRVTATGGGHPGLTHRPPQSRIEEEENTVRIRNLAAALGTAGAIGTSLLVGAPAASADGSVCNPGCEAAVDFQSYGEVFVVHDYASNGVGTIGQFDIKSGGVWYPYDDVVNAKGYDAAPVTVDYEIAEGTAVRYRACQHNSSKGAFDCGGWHTDTA</sequence>
<keyword evidence="3" id="KW-1185">Reference proteome</keyword>
<reference evidence="2" key="2">
    <citation type="submission" date="2020-09" db="EMBL/GenBank/DDBJ databases">
        <authorList>
            <person name="Sun Q."/>
            <person name="Ohkuma M."/>
        </authorList>
    </citation>
    <scope>NUCLEOTIDE SEQUENCE</scope>
    <source>
        <strain evidence="2">JCM 4234</strain>
    </source>
</reference>
<evidence type="ECO:0000313" key="3">
    <source>
        <dbReference type="Proteomes" id="UP000653493"/>
    </source>
</evidence>
<gene>
    <name evidence="2" type="ORF">GCM10010238_20500</name>
</gene>
<dbReference type="AlphaFoldDB" id="A0A918GEK0"/>
<name>A0A918GEK0_STRGD</name>
<accession>A0A918GEK0</accession>
<evidence type="ECO:0000256" key="1">
    <source>
        <dbReference type="SAM" id="MobiDB-lite"/>
    </source>
</evidence>
<evidence type="ECO:0000313" key="2">
    <source>
        <dbReference type="EMBL" id="GGS31344.1"/>
    </source>
</evidence>
<feature type="region of interest" description="Disordered" evidence="1">
    <location>
        <begin position="1"/>
        <end position="26"/>
    </location>
</feature>